<organism evidence="2 3">
    <name type="scientific">Defluviitalea raffinosedens</name>
    <dbReference type="NCBI Taxonomy" id="1450156"/>
    <lineage>
        <taxon>Bacteria</taxon>
        <taxon>Bacillati</taxon>
        <taxon>Bacillota</taxon>
        <taxon>Clostridia</taxon>
        <taxon>Lachnospirales</taxon>
        <taxon>Defluviitaleaceae</taxon>
        <taxon>Defluviitalea</taxon>
    </lineage>
</organism>
<keyword evidence="1" id="KW-1133">Transmembrane helix</keyword>
<feature type="transmembrane region" description="Helical" evidence="1">
    <location>
        <begin position="7"/>
        <end position="35"/>
    </location>
</feature>
<gene>
    <name evidence="2" type="ORF">GND95_05655</name>
</gene>
<protein>
    <submittedName>
        <fullName evidence="2">F0F1 ATP synthase subunit</fullName>
    </submittedName>
</protein>
<keyword evidence="1" id="KW-0472">Membrane</keyword>
<name>A0A7C8LU07_9FIRM</name>
<dbReference type="AlphaFoldDB" id="A0A7C8LU07"/>
<sequence>MNKKTGIIAALSLLSQMGIMMALPIIGCIILGNYLDNRFHSGILFLLIFVILGVGAAFRNLFVLTRKVQNNKEKRKDK</sequence>
<dbReference type="Proteomes" id="UP000483018">
    <property type="component" value="Unassembled WGS sequence"/>
</dbReference>
<accession>A0A7C8LU07</accession>
<dbReference type="Pfam" id="PF09527">
    <property type="entry name" value="ATPase_gene1"/>
    <property type="match status" value="1"/>
</dbReference>
<keyword evidence="3" id="KW-1185">Reference proteome</keyword>
<evidence type="ECO:0000256" key="1">
    <source>
        <dbReference type="SAM" id="Phobius"/>
    </source>
</evidence>
<feature type="transmembrane region" description="Helical" evidence="1">
    <location>
        <begin position="41"/>
        <end position="62"/>
    </location>
</feature>
<dbReference type="RefSeq" id="WP_158739877.1">
    <property type="nucleotide sequence ID" value="NZ_WSLF01000003.1"/>
</dbReference>
<dbReference type="OrthoDB" id="1708087at2"/>
<dbReference type="InterPro" id="IPR032820">
    <property type="entry name" value="ATPase_put"/>
</dbReference>
<keyword evidence="1" id="KW-0812">Transmembrane</keyword>
<proteinExistence type="predicted"/>
<evidence type="ECO:0000313" key="2">
    <source>
        <dbReference type="EMBL" id="KAE9635630.1"/>
    </source>
</evidence>
<evidence type="ECO:0000313" key="3">
    <source>
        <dbReference type="Proteomes" id="UP000483018"/>
    </source>
</evidence>
<dbReference type="EMBL" id="WSLF01000003">
    <property type="protein sequence ID" value="KAE9635630.1"/>
    <property type="molecule type" value="Genomic_DNA"/>
</dbReference>
<reference evidence="2 3" key="1">
    <citation type="submission" date="2019-12" db="EMBL/GenBank/DDBJ databases">
        <title>Defluviitalea raffinosedens, isolated from a biogas fermenter, genome sequencing and characterization.</title>
        <authorList>
            <person name="Rettenmaier R."/>
            <person name="Schneider M."/>
            <person name="Neuhaus K."/>
            <person name="Liebl W."/>
            <person name="Zverlov V."/>
        </authorList>
    </citation>
    <scope>NUCLEOTIDE SEQUENCE [LARGE SCALE GENOMIC DNA]</scope>
    <source>
        <strain evidence="2 3">249c-K6</strain>
    </source>
</reference>
<comment type="caution">
    <text evidence="2">The sequence shown here is derived from an EMBL/GenBank/DDBJ whole genome shotgun (WGS) entry which is preliminary data.</text>
</comment>